<dbReference type="Proteomes" id="UP001364764">
    <property type="component" value="Chromosome"/>
</dbReference>
<dbReference type="CDD" id="cd01293">
    <property type="entry name" value="Bact_CD"/>
    <property type="match status" value="1"/>
</dbReference>
<evidence type="ECO:0000313" key="3">
    <source>
        <dbReference type="Proteomes" id="UP001364764"/>
    </source>
</evidence>
<dbReference type="SUPFAM" id="SSF51556">
    <property type="entry name" value="Metallo-dependent hydrolases"/>
    <property type="match status" value="1"/>
</dbReference>
<dbReference type="Gene3D" id="2.30.40.10">
    <property type="entry name" value="Urease, subunit C, domain 1"/>
    <property type="match status" value="1"/>
</dbReference>
<feature type="domain" description="Amidohydrolase 3" evidence="1">
    <location>
        <begin position="146"/>
        <end position="365"/>
    </location>
</feature>
<dbReference type="PANTHER" id="PTHR32027:SF9">
    <property type="entry name" value="BLL3847 PROTEIN"/>
    <property type="match status" value="1"/>
</dbReference>
<dbReference type="AlphaFoldDB" id="A0ABD8AZS5"/>
<evidence type="ECO:0000313" key="2">
    <source>
        <dbReference type="EMBL" id="WWP23024.1"/>
    </source>
</evidence>
<proteinExistence type="predicted"/>
<dbReference type="InterPro" id="IPR052349">
    <property type="entry name" value="Metallo-hydrolase_Enzymes"/>
</dbReference>
<dbReference type="InterPro" id="IPR032466">
    <property type="entry name" value="Metal_Hydrolase"/>
</dbReference>
<dbReference type="Gene3D" id="3.20.20.140">
    <property type="entry name" value="Metal-dependent hydrolases"/>
    <property type="match status" value="1"/>
</dbReference>
<dbReference type="InterPro" id="IPR013108">
    <property type="entry name" value="Amidohydro_3"/>
</dbReference>
<protein>
    <submittedName>
        <fullName evidence="2">Amidohydrolase</fullName>
    </submittedName>
</protein>
<organism evidence="2 3">
    <name type="scientific">Paenibacillus amylolyticus</name>
    <dbReference type="NCBI Taxonomy" id="1451"/>
    <lineage>
        <taxon>Bacteria</taxon>
        <taxon>Bacillati</taxon>
        <taxon>Bacillota</taxon>
        <taxon>Bacilli</taxon>
        <taxon>Bacillales</taxon>
        <taxon>Paenibacillaceae</taxon>
        <taxon>Paenibacillus</taxon>
    </lineage>
</organism>
<dbReference type="EMBL" id="CP145892">
    <property type="protein sequence ID" value="WWP23024.1"/>
    <property type="molecule type" value="Genomic_DNA"/>
</dbReference>
<dbReference type="Pfam" id="PF07969">
    <property type="entry name" value="Amidohydro_3"/>
    <property type="match status" value="1"/>
</dbReference>
<name>A0ABD8AZS5_PAEAM</name>
<dbReference type="InterPro" id="IPR011059">
    <property type="entry name" value="Metal-dep_hydrolase_composite"/>
</dbReference>
<evidence type="ECO:0000259" key="1">
    <source>
        <dbReference type="Pfam" id="PF07969"/>
    </source>
</evidence>
<accession>A0ABD8AZS5</accession>
<gene>
    <name evidence="2" type="ORF">V6668_12890</name>
</gene>
<dbReference type="PANTHER" id="PTHR32027">
    <property type="entry name" value="CYTOSINE DEAMINASE"/>
    <property type="match status" value="1"/>
</dbReference>
<dbReference type="GeneID" id="93476377"/>
<reference evidence="2 3" key="1">
    <citation type="submission" date="2024-02" db="EMBL/GenBank/DDBJ databases">
        <title>Complete sequences of two Paenibacillus sp. strains and one Lysinibacillus strain isolated from the environment on STAA medium highlight biotechnological potential.</title>
        <authorList>
            <person name="Attere S.A."/>
            <person name="Piche L.C."/>
            <person name="Intertaglia L."/>
            <person name="Lami R."/>
            <person name="Charette S.J."/>
            <person name="Vincent A.T."/>
        </authorList>
    </citation>
    <scope>NUCLEOTIDE SEQUENCE [LARGE SCALE GENOMIC DNA]</scope>
    <source>
        <strain evidence="2 3">Y5S-7</strain>
    </source>
</reference>
<dbReference type="NCBIfam" id="NF005312">
    <property type="entry name" value="PRK06846.1"/>
    <property type="match status" value="1"/>
</dbReference>
<sequence>MRGIIQHQHTPYWLRNVRLEQGYCYENDHITGTISELFDLWIEHGKIMRIVKTENRNISDSLTITTELMNEEEAGLAKPCSDRDAGGMLLLPGFREMHIHIDKTYYGGPWIAPTPPEGIFKRIAEECELLPRQLPHAQERAVKVLSLLQSSGVTHVQTHCNIDPQIGLANLEATVSAAAQFSESLTCEIVAFPQHGLLRSGVVAEMKEALRRGARWVGGVDPATVDNDIEKSLFTIMDLAVEANAGVDIHIHDPGHLGTFTMNRLAAMTEQAGWQGRVNVSHALGFADVTEAMQVQLAERFAELDISITSTVPLSRWMPYSLLKKYGVRVELGEDTITDHWGPFGRGDILERAGRLAERERWSSERGLAETLGYITGGITPLDEQGDVQWPLIGDPATAVLVQASCSAEAIARRSRRGAFIYQGNLVNV</sequence>
<dbReference type="RefSeq" id="WP_036670600.1">
    <property type="nucleotide sequence ID" value="NZ_CP145892.1"/>
</dbReference>